<name>A0A7U7J4Y2_9GAMM</name>
<keyword evidence="3" id="KW-1185">Reference proteome</keyword>
<proteinExistence type="predicted"/>
<evidence type="ECO:0000256" key="1">
    <source>
        <dbReference type="SAM" id="MobiDB-lite"/>
    </source>
</evidence>
<comment type="caution">
    <text evidence="2">The sequence shown here is derived from an EMBL/GenBank/DDBJ whole genome shotgun (WGS) entry which is preliminary data.</text>
</comment>
<feature type="region of interest" description="Disordered" evidence="1">
    <location>
        <begin position="1"/>
        <end position="53"/>
    </location>
</feature>
<dbReference type="Proteomes" id="UP000019184">
    <property type="component" value="Unassembled WGS sequence"/>
</dbReference>
<evidence type="ECO:0000313" key="2">
    <source>
        <dbReference type="EMBL" id="CDH45696.1"/>
    </source>
</evidence>
<protein>
    <submittedName>
        <fullName evidence="2">Uncharacterized protein</fullName>
    </submittedName>
</protein>
<gene>
    <name evidence="2" type="ORF">BN874_2790010</name>
</gene>
<dbReference type="EMBL" id="CBTK010000200">
    <property type="protein sequence ID" value="CDH45696.1"/>
    <property type="molecule type" value="Genomic_DNA"/>
</dbReference>
<evidence type="ECO:0000313" key="3">
    <source>
        <dbReference type="Proteomes" id="UP000019184"/>
    </source>
</evidence>
<reference evidence="2 3" key="1">
    <citation type="journal article" date="2014" name="ISME J.">
        <title>Candidatus Competibacter-lineage genomes retrieved from metagenomes reveal functional metabolic diversity.</title>
        <authorList>
            <person name="McIlroy S.J."/>
            <person name="Albertsen M."/>
            <person name="Andresen E.K."/>
            <person name="Saunders A.M."/>
            <person name="Kristiansen R."/>
            <person name="Stokholm-Bjerregaard M."/>
            <person name="Nielsen K.L."/>
            <person name="Nielsen P.H."/>
        </authorList>
    </citation>
    <scope>NUCLEOTIDE SEQUENCE [LARGE SCALE GENOMIC DNA]</scope>
    <source>
        <strain evidence="2 3">Run_B_J11</strain>
    </source>
</reference>
<dbReference type="AlphaFoldDB" id="A0A7U7J4Y2"/>
<organism evidence="2 3">
    <name type="scientific">Candidatus Contendobacter odensis Run_B_J11</name>
    <dbReference type="NCBI Taxonomy" id="1400861"/>
    <lineage>
        <taxon>Bacteria</taxon>
        <taxon>Pseudomonadati</taxon>
        <taxon>Pseudomonadota</taxon>
        <taxon>Gammaproteobacteria</taxon>
        <taxon>Candidatus Competibacteraceae</taxon>
        <taxon>Candidatus Contendibacter</taxon>
    </lineage>
</organism>
<sequence>MEDRRRTEPGYIAGFAQLDGAQQNQAVSATPVGRQSHPVSPHPSLNLPSGDYLSGSDFNSPPIVQIAQKTSHSTEVIGPLSVSLSGPPVTTHHPFIRFTSCNQTSSER</sequence>
<accession>A0A7U7J4Y2</accession>